<dbReference type="EMBL" id="JABXJJ020000053">
    <property type="protein sequence ID" value="MDI5973857.1"/>
    <property type="molecule type" value="Genomic_DNA"/>
</dbReference>
<evidence type="ECO:0000313" key="9">
    <source>
        <dbReference type="Proteomes" id="UP001156398"/>
    </source>
</evidence>
<comment type="caution">
    <text evidence="8">The sequence shown here is derived from an EMBL/GenBank/DDBJ whole genome shotgun (WGS) entry which is preliminary data.</text>
</comment>
<dbReference type="GO" id="GO:0005886">
    <property type="term" value="C:plasma membrane"/>
    <property type="evidence" value="ECO:0007669"/>
    <property type="project" value="UniProtKB-SubCell"/>
</dbReference>
<keyword evidence="2" id="KW-1003">Cell membrane</keyword>
<evidence type="ECO:0000256" key="2">
    <source>
        <dbReference type="ARBA" id="ARBA00022475"/>
    </source>
</evidence>
<evidence type="ECO:0000256" key="1">
    <source>
        <dbReference type="ARBA" id="ARBA00004651"/>
    </source>
</evidence>
<dbReference type="PANTHER" id="PTHR30213:SF0">
    <property type="entry name" value="UPF0761 MEMBRANE PROTEIN YIHY"/>
    <property type="match status" value="1"/>
</dbReference>
<dbReference type="PIRSF" id="PIRSF035875">
    <property type="entry name" value="RNase_BN"/>
    <property type="match status" value="1"/>
</dbReference>
<dbReference type="Proteomes" id="UP001156398">
    <property type="component" value="Unassembled WGS sequence"/>
</dbReference>
<name>A0AA90KBW5_9ACTN</name>
<gene>
    <name evidence="7" type="ORF">POF43_004595</name>
    <name evidence="8" type="ORF">POF50_031715</name>
</gene>
<evidence type="ECO:0000256" key="6">
    <source>
        <dbReference type="SAM" id="Phobius"/>
    </source>
</evidence>
<reference evidence="8 9" key="1">
    <citation type="submission" date="2023-05" db="EMBL/GenBank/DDBJ databases">
        <title>Streptantibioticus silvisoli sp. nov., acidotolerant actinomycetes 1 from pine litter.</title>
        <authorList>
            <person name="Swiecimska M."/>
            <person name="Golinska P."/>
            <person name="Sangal V."/>
            <person name="Wachnowicz B."/>
            <person name="Goodfellow M."/>
        </authorList>
    </citation>
    <scope>NUCLEOTIDE SEQUENCE</scope>
    <source>
        <strain evidence="8">SL13</strain>
        <strain evidence="7 9">SL54</strain>
    </source>
</reference>
<evidence type="ECO:0000256" key="3">
    <source>
        <dbReference type="ARBA" id="ARBA00022692"/>
    </source>
</evidence>
<keyword evidence="9" id="KW-1185">Reference proteome</keyword>
<accession>A0AA90KBW5</accession>
<evidence type="ECO:0000313" key="7">
    <source>
        <dbReference type="EMBL" id="MDI5962010.1"/>
    </source>
</evidence>
<keyword evidence="4 6" id="KW-1133">Transmembrane helix</keyword>
<protein>
    <submittedName>
        <fullName evidence="8">YihY/virulence factor BrkB family protein</fullName>
    </submittedName>
</protein>
<evidence type="ECO:0000313" key="8">
    <source>
        <dbReference type="EMBL" id="MDI5973857.1"/>
    </source>
</evidence>
<feature type="transmembrane region" description="Helical" evidence="6">
    <location>
        <begin position="95"/>
        <end position="116"/>
    </location>
</feature>
<feature type="transmembrane region" description="Helical" evidence="6">
    <location>
        <begin position="37"/>
        <end position="60"/>
    </location>
</feature>
<sequence length="308" mass="32978">MGGAGGREGPKSGWWAAVRRTPLTAWNQDVTDWAAALTYYAVLALFPVLLVVLSVIGLSIPAATPAVIDHLTDIVPAESRGLLRDALRHTDGGSAWLLIAFGGVSGMWSGSSYLAVFRRALHAMHQESAHRPVWKTAPLILLTTVTIIVMLLVSSIALLVSGDLAHRLGDAVGVGGAALAAWGVLRWVVLLAVAVVLILLLYRSGPEHARGVRRMAPGGALAVLLLMAVSFGFTEYAAHVSTYHRVYGSLAGLVVFLIWLWLSNLALLLGALFNVELARSPATRVLPSPARWFRRGSPRPPRRGELTD</sequence>
<dbReference type="Pfam" id="PF03631">
    <property type="entry name" value="Virul_fac_BrkB"/>
    <property type="match status" value="1"/>
</dbReference>
<keyword evidence="3 6" id="KW-0812">Transmembrane</keyword>
<dbReference type="InterPro" id="IPR017039">
    <property type="entry name" value="Virul_fac_BrkB"/>
</dbReference>
<feature type="transmembrane region" description="Helical" evidence="6">
    <location>
        <begin position="214"/>
        <end position="233"/>
    </location>
</feature>
<dbReference type="NCBIfam" id="TIGR00765">
    <property type="entry name" value="yihY_not_rbn"/>
    <property type="match status" value="1"/>
</dbReference>
<feature type="transmembrane region" description="Helical" evidence="6">
    <location>
        <begin position="180"/>
        <end position="202"/>
    </location>
</feature>
<comment type="subcellular location">
    <subcellularLocation>
        <location evidence="1">Cell membrane</location>
        <topology evidence="1">Multi-pass membrane protein</topology>
    </subcellularLocation>
</comment>
<evidence type="ECO:0000256" key="4">
    <source>
        <dbReference type="ARBA" id="ARBA00022989"/>
    </source>
</evidence>
<keyword evidence="5 6" id="KW-0472">Membrane</keyword>
<dbReference type="AlphaFoldDB" id="A0AA90KBW5"/>
<feature type="transmembrane region" description="Helical" evidence="6">
    <location>
        <begin position="137"/>
        <end position="160"/>
    </location>
</feature>
<dbReference type="EMBL" id="JAAGKO020000004">
    <property type="protein sequence ID" value="MDI5962010.1"/>
    <property type="molecule type" value="Genomic_DNA"/>
</dbReference>
<evidence type="ECO:0000256" key="5">
    <source>
        <dbReference type="ARBA" id="ARBA00023136"/>
    </source>
</evidence>
<dbReference type="PANTHER" id="PTHR30213">
    <property type="entry name" value="INNER MEMBRANE PROTEIN YHJD"/>
    <property type="match status" value="1"/>
</dbReference>
<proteinExistence type="predicted"/>
<feature type="transmembrane region" description="Helical" evidence="6">
    <location>
        <begin position="253"/>
        <end position="275"/>
    </location>
</feature>
<dbReference type="RefSeq" id="WP_271317180.1">
    <property type="nucleotide sequence ID" value="NZ_JAAGKO020000004.1"/>
</dbReference>
<organism evidence="8">
    <name type="scientific">Streptantibioticus silvisoli</name>
    <dbReference type="NCBI Taxonomy" id="2705255"/>
    <lineage>
        <taxon>Bacteria</taxon>
        <taxon>Bacillati</taxon>
        <taxon>Actinomycetota</taxon>
        <taxon>Actinomycetes</taxon>
        <taxon>Kitasatosporales</taxon>
        <taxon>Streptomycetaceae</taxon>
        <taxon>Streptantibioticus</taxon>
    </lineage>
</organism>